<dbReference type="KEGG" id="jre:108996992"/>
<dbReference type="RefSeq" id="XP_018828607.1">
    <property type="nucleotide sequence ID" value="XM_018973062.2"/>
</dbReference>
<dbReference type="PANTHER" id="PTHR33405:SF17">
    <property type="entry name" value="PROTEIN FLC EXPRESSOR"/>
    <property type="match status" value="1"/>
</dbReference>
<evidence type="ECO:0000313" key="7">
    <source>
        <dbReference type="RefSeq" id="XP_018828607.1"/>
    </source>
</evidence>
<comment type="similarity">
    <text evidence="1">Belongs to the FLX family.</text>
</comment>
<dbReference type="InterPro" id="IPR040353">
    <property type="entry name" value="FLX/FLX-like"/>
</dbReference>
<evidence type="ECO:0000256" key="5">
    <source>
        <dbReference type="ARBA" id="ARBA00023089"/>
    </source>
</evidence>
<keyword evidence="4" id="KW-0175">Coiled coil</keyword>
<dbReference type="Gramene" id="Jr14_08410_p1">
    <property type="protein sequence ID" value="cds.Jr14_08410_p1"/>
    <property type="gene ID" value="Jr14_08410"/>
</dbReference>
<accession>A0A2I4FAD4</accession>
<reference evidence="7" key="1">
    <citation type="submission" date="2025-08" db="UniProtKB">
        <authorList>
            <consortium name="RefSeq"/>
        </authorList>
    </citation>
    <scope>IDENTIFICATION</scope>
    <source>
        <tissue evidence="7">Leaves</tissue>
    </source>
</reference>
<dbReference type="AlphaFoldDB" id="A0A2I4FAD4"/>
<dbReference type="GeneID" id="108996992"/>
<dbReference type="FunCoup" id="A0A2I4FAD4">
    <property type="interactions" value="412"/>
</dbReference>
<protein>
    <submittedName>
        <fullName evidence="7">Protein FLC EXPRESSOR isoform X1</fullName>
    </submittedName>
</protein>
<evidence type="ECO:0000256" key="4">
    <source>
        <dbReference type="ARBA" id="ARBA00023054"/>
    </source>
</evidence>
<sequence>MAGRKHRTPSASKLREEVRIDDARLLHHHRGPHHPSPSVRSHHHPSSVVLEDRIAIQHREIQSLLEENQRLASTHVALKHNLRSAQMDLRHLSEKAADVKAERDAQASELYERSLKMEAEVRAIDEMSAELAQVRSDVQKLGGARQELSAKLQAIEDDLARARSESQQVPSIKANIESVRKEIQRGRAAIENEKKTRASNLEHRQAMDRYMISMTREIEKLRAELADAEKRARAAAAAAIAANPSTGYAASYSNHAMAYGGNSYPDPYGTDQFQGPAGAGSHHESGVVPHGTYGMQQTHVHR</sequence>
<dbReference type="GO" id="GO:0030154">
    <property type="term" value="P:cell differentiation"/>
    <property type="evidence" value="ECO:0007669"/>
    <property type="project" value="UniProtKB-KW"/>
</dbReference>
<keyword evidence="6" id="KW-1185">Reference proteome</keyword>
<dbReference type="GO" id="GO:0009908">
    <property type="term" value="P:flower development"/>
    <property type="evidence" value="ECO:0007669"/>
    <property type="project" value="UniProtKB-KW"/>
</dbReference>
<keyword evidence="2" id="KW-0217">Developmental protein</keyword>
<organism evidence="6 7">
    <name type="scientific">Juglans regia</name>
    <name type="common">English walnut</name>
    <dbReference type="NCBI Taxonomy" id="51240"/>
    <lineage>
        <taxon>Eukaryota</taxon>
        <taxon>Viridiplantae</taxon>
        <taxon>Streptophyta</taxon>
        <taxon>Embryophyta</taxon>
        <taxon>Tracheophyta</taxon>
        <taxon>Spermatophyta</taxon>
        <taxon>Magnoliopsida</taxon>
        <taxon>eudicotyledons</taxon>
        <taxon>Gunneridae</taxon>
        <taxon>Pentapetalae</taxon>
        <taxon>rosids</taxon>
        <taxon>fabids</taxon>
        <taxon>Fagales</taxon>
        <taxon>Juglandaceae</taxon>
        <taxon>Juglans</taxon>
    </lineage>
</organism>
<evidence type="ECO:0000256" key="3">
    <source>
        <dbReference type="ARBA" id="ARBA00022782"/>
    </source>
</evidence>
<gene>
    <name evidence="7" type="primary">LOC108996992</name>
</gene>
<evidence type="ECO:0000313" key="6">
    <source>
        <dbReference type="Proteomes" id="UP000235220"/>
    </source>
</evidence>
<keyword evidence="5" id="KW-0287">Flowering</keyword>
<evidence type="ECO:0000256" key="2">
    <source>
        <dbReference type="ARBA" id="ARBA00022473"/>
    </source>
</evidence>
<dbReference type="Proteomes" id="UP000235220">
    <property type="component" value="Chromosome 14"/>
</dbReference>
<evidence type="ECO:0000256" key="1">
    <source>
        <dbReference type="ARBA" id="ARBA00005405"/>
    </source>
</evidence>
<dbReference type="PANTHER" id="PTHR33405">
    <property type="entry name" value="PROTEIN FLX-LIKE 2"/>
    <property type="match status" value="1"/>
</dbReference>
<dbReference type="STRING" id="51240.A0A2I4FAD4"/>
<name>A0A2I4FAD4_JUGRE</name>
<keyword evidence="3" id="KW-0221">Differentiation</keyword>
<dbReference type="OrthoDB" id="1928946at2759"/>
<proteinExistence type="inferred from homology"/>